<evidence type="ECO:0000256" key="6">
    <source>
        <dbReference type="ARBA" id="ARBA00022777"/>
    </source>
</evidence>
<keyword evidence="9" id="KW-1133">Transmembrane helix</keyword>
<accession>A0A9X3SH43</accession>
<comment type="caution">
    <text evidence="12">The sequence shown here is derived from an EMBL/GenBank/DDBJ whole genome shotgun (WGS) entry which is preliminary data.</text>
</comment>
<dbReference type="Pfam" id="PF02518">
    <property type="entry name" value="HATPase_c"/>
    <property type="match status" value="1"/>
</dbReference>
<evidence type="ECO:0000313" key="12">
    <source>
        <dbReference type="EMBL" id="MDA0183017.1"/>
    </source>
</evidence>
<evidence type="ECO:0000259" key="11">
    <source>
        <dbReference type="Pfam" id="PF07730"/>
    </source>
</evidence>
<evidence type="ECO:0000313" key="13">
    <source>
        <dbReference type="Proteomes" id="UP001147653"/>
    </source>
</evidence>
<dbReference type="AlphaFoldDB" id="A0A9X3SH43"/>
<dbReference type="EMBL" id="JAPDDP010000045">
    <property type="protein sequence ID" value="MDA0183017.1"/>
    <property type="molecule type" value="Genomic_DNA"/>
</dbReference>
<proteinExistence type="predicted"/>
<dbReference type="EC" id="2.7.13.3" evidence="2"/>
<keyword evidence="9" id="KW-0812">Transmembrane</keyword>
<gene>
    <name evidence="12" type="ORF">OJ997_22090</name>
</gene>
<evidence type="ECO:0000256" key="3">
    <source>
        <dbReference type="ARBA" id="ARBA00022553"/>
    </source>
</evidence>
<feature type="domain" description="Histidine kinase/HSP90-like ATPase" evidence="10">
    <location>
        <begin position="263"/>
        <end position="342"/>
    </location>
</feature>
<feature type="transmembrane region" description="Helical" evidence="9">
    <location>
        <begin position="50"/>
        <end position="80"/>
    </location>
</feature>
<dbReference type="PANTHER" id="PTHR24421">
    <property type="entry name" value="NITRATE/NITRITE SENSOR PROTEIN NARX-RELATED"/>
    <property type="match status" value="1"/>
</dbReference>
<keyword evidence="7" id="KW-0067">ATP-binding</keyword>
<name>A0A9X3SH43_9ACTN</name>
<feature type="transmembrane region" description="Helical" evidence="9">
    <location>
        <begin position="100"/>
        <end position="121"/>
    </location>
</feature>
<evidence type="ECO:0000256" key="9">
    <source>
        <dbReference type="SAM" id="Phobius"/>
    </source>
</evidence>
<dbReference type="Pfam" id="PF07730">
    <property type="entry name" value="HisKA_3"/>
    <property type="match status" value="1"/>
</dbReference>
<dbReference type="Gene3D" id="1.20.5.1930">
    <property type="match status" value="1"/>
</dbReference>
<evidence type="ECO:0000259" key="10">
    <source>
        <dbReference type="Pfam" id="PF02518"/>
    </source>
</evidence>
<keyword evidence="13" id="KW-1185">Reference proteome</keyword>
<reference evidence="12" key="1">
    <citation type="submission" date="2022-10" db="EMBL/GenBank/DDBJ databases">
        <title>The WGS of Solirubrobacter phytolaccae KCTC 29190.</title>
        <authorList>
            <person name="Jiang Z."/>
        </authorList>
    </citation>
    <scope>NUCLEOTIDE SEQUENCE</scope>
    <source>
        <strain evidence="12">KCTC 29190</strain>
    </source>
</reference>
<dbReference type="RefSeq" id="WP_270027401.1">
    <property type="nucleotide sequence ID" value="NZ_JAPDDP010000045.1"/>
</dbReference>
<evidence type="ECO:0000256" key="7">
    <source>
        <dbReference type="ARBA" id="ARBA00022840"/>
    </source>
</evidence>
<dbReference type="InterPro" id="IPR003594">
    <property type="entry name" value="HATPase_dom"/>
</dbReference>
<dbReference type="InterPro" id="IPR036890">
    <property type="entry name" value="HATPase_C_sf"/>
</dbReference>
<dbReference type="InterPro" id="IPR011712">
    <property type="entry name" value="Sig_transdc_His_kin_sub3_dim/P"/>
</dbReference>
<dbReference type="GO" id="GO:0005524">
    <property type="term" value="F:ATP binding"/>
    <property type="evidence" value="ECO:0007669"/>
    <property type="project" value="UniProtKB-KW"/>
</dbReference>
<comment type="catalytic activity">
    <reaction evidence="1">
        <text>ATP + protein L-histidine = ADP + protein N-phospho-L-histidine.</text>
        <dbReference type="EC" id="2.7.13.3"/>
    </reaction>
</comment>
<keyword evidence="3" id="KW-0597">Phosphoprotein</keyword>
<protein>
    <recommendedName>
        <fullName evidence="2">histidine kinase</fullName>
        <ecNumber evidence="2">2.7.13.3</ecNumber>
    </recommendedName>
</protein>
<dbReference type="GO" id="GO:0000155">
    <property type="term" value="F:phosphorelay sensor kinase activity"/>
    <property type="evidence" value="ECO:0007669"/>
    <property type="project" value="InterPro"/>
</dbReference>
<dbReference type="Gene3D" id="3.30.565.10">
    <property type="entry name" value="Histidine kinase-like ATPase, C-terminal domain"/>
    <property type="match status" value="1"/>
</dbReference>
<sequence>MNAVVRLLRAGWEGLFGLLLLVAAPFAMPRVRKRVRRLAGTAPTSLWRELTWLATPLGLLLAVFWLDLALAGLMGVGMPLLFALEGDGELWYQWVVVDDLAGAFFAVPVGALMLWVAWRLAPRFVRAEAWRTRRLLAPSLAERVEWLTETRSAALDASALELRRIERDLHDGAQAQLVALSLQLGMAEDMLDRDPTAARGLLLEARAGAEAAMAELRALVHGIHPPVLSERGLGGALEALAVRSGVECEVALRRRLPAPLESALYFTAVELVSNALRHSGASHIAVTVDDGVVLRVTDDGRGGARVEDGSGLRGLQRRLAPFDGVLDVSSPVGGPTVVTVELACASS</sequence>
<feature type="domain" description="Signal transduction histidine kinase subgroup 3 dimerisation and phosphoacceptor" evidence="11">
    <location>
        <begin position="161"/>
        <end position="228"/>
    </location>
</feature>
<dbReference type="SUPFAM" id="SSF55874">
    <property type="entry name" value="ATPase domain of HSP90 chaperone/DNA topoisomerase II/histidine kinase"/>
    <property type="match status" value="1"/>
</dbReference>
<keyword evidence="4" id="KW-0808">Transferase</keyword>
<evidence type="ECO:0000256" key="1">
    <source>
        <dbReference type="ARBA" id="ARBA00000085"/>
    </source>
</evidence>
<keyword evidence="8" id="KW-0902">Two-component regulatory system</keyword>
<keyword evidence="5" id="KW-0547">Nucleotide-binding</keyword>
<dbReference type="GO" id="GO:0046983">
    <property type="term" value="F:protein dimerization activity"/>
    <property type="evidence" value="ECO:0007669"/>
    <property type="project" value="InterPro"/>
</dbReference>
<dbReference type="CDD" id="cd16917">
    <property type="entry name" value="HATPase_UhpB-NarQ-NarX-like"/>
    <property type="match status" value="1"/>
</dbReference>
<dbReference type="GO" id="GO:0016020">
    <property type="term" value="C:membrane"/>
    <property type="evidence" value="ECO:0007669"/>
    <property type="project" value="InterPro"/>
</dbReference>
<keyword evidence="9" id="KW-0472">Membrane</keyword>
<evidence type="ECO:0000256" key="8">
    <source>
        <dbReference type="ARBA" id="ARBA00023012"/>
    </source>
</evidence>
<keyword evidence="6 12" id="KW-0418">Kinase</keyword>
<feature type="transmembrane region" description="Helical" evidence="9">
    <location>
        <begin position="12"/>
        <end position="29"/>
    </location>
</feature>
<dbReference type="Proteomes" id="UP001147653">
    <property type="component" value="Unassembled WGS sequence"/>
</dbReference>
<dbReference type="PANTHER" id="PTHR24421:SF10">
    <property type="entry name" value="NITRATE_NITRITE SENSOR PROTEIN NARQ"/>
    <property type="match status" value="1"/>
</dbReference>
<evidence type="ECO:0000256" key="2">
    <source>
        <dbReference type="ARBA" id="ARBA00012438"/>
    </source>
</evidence>
<evidence type="ECO:0000256" key="5">
    <source>
        <dbReference type="ARBA" id="ARBA00022741"/>
    </source>
</evidence>
<dbReference type="InterPro" id="IPR050482">
    <property type="entry name" value="Sensor_HK_TwoCompSys"/>
</dbReference>
<evidence type="ECO:0000256" key="4">
    <source>
        <dbReference type="ARBA" id="ARBA00022679"/>
    </source>
</evidence>
<organism evidence="12 13">
    <name type="scientific">Solirubrobacter phytolaccae</name>
    <dbReference type="NCBI Taxonomy" id="1404360"/>
    <lineage>
        <taxon>Bacteria</taxon>
        <taxon>Bacillati</taxon>
        <taxon>Actinomycetota</taxon>
        <taxon>Thermoleophilia</taxon>
        <taxon>Solirubrobacterales</taxon>
        <taxon>Solirubrobacteraceae</taxon>
        <taxon>Solirubrobacter</taxon>
    </lineage>
</organism>